<evidence type="ECO:0000313" key="2">
    <source>
        <dbReference type="Proteomes" id="UP001177021"/>
    </source>
</evidence>
<dbReference type="Proteomes" id="UP001177021">
    <property type="component" value="Unassembled WGS sequence"/>
</dbReference>
<gene>
    <name evidence="1" type="ORF">MILVUS5_LOCUS13736</name>
</gene>
<comment type="caution">
    <text evidence="1">The sequence shown here is derived from an EMBL/GenBank/DDBJ whole genome shotgun (WGS) entry which is preliminary data.</text>
</comment>
<keyword evidence="2" id="KW-1185">Reference proteome</keyword>
<protein>
    <submittedName>
        <fullName evidence="1">Uncharacterized protein</fullName>
    </submittedName>
</protein>
<proteinExistence type="predicted"/>
<evidence type="ECO:0000313" key="1">
    <source>
        <dbReference type="EMBL" id="CAJ2644773.1"/>
    </source>
</evidence>
<reference evidence="1" key="1">
    <citation type="submission" date="2023-10" db="EMBL/GenBank/DDBJ databases">
        <authorList>
            <person name="Rodriguez Cubillos JULIANA M."/>
            <person name="De Vega J."/>
        </authorList>
    </citation>
    <scope>NUCLEOTIDE SEQUENCE</scope>
</reference>
<organism evidence="1 2">
    <name type="scientific">Trifolium pratense</name>
    <name type="common">Red clover</name>
    <dbReference type="NCBI Taxonomy" id="57577"/>
    <lineage>
        <taxon>Eukaryota</taxon>
        <taxon>Viridiplantae</taxon>
        <taxon>Streptophyta</taxon>
        <taxon>Embryophyta</taxon>
        <taxon>Tracheophyta</taxon>
        <taxon>Spermatophyta</taxon>
        <taxon>Magnoliopsida</taxon>
        <taxon>eudicotyledons</taxon>
        <taxon>Gunneridae</taxon>
        <taxon>Pentapetalae</taxon>
        <taxon>rosids</taxon>
        <taxon>fabids</taxon>
        <taxon>Fabales</taxon>
        <taxon>Fabaceae</taxon>
        <taxon>Papilionoideae</taxon>
        <taxon>50 kb inversion clade</taxon>
        <taxon>NPAAA clade</taxon>
        <taxon>Hologalegina</taxon>
        <taxon>IRL clade</taxon>
        <taxon>Trifolieae</taxon>
        <taxon>Trifolium</taxon>
    </lineage>
</organism>
<accession>A0ACB0JLB4</accession>
<sequence>MTSTNNLLQNQVIGSFKTLHVPNEPYGEIDPNFLKQFHDHDFQCTWKLQDEQRKYHRIMFNGDFSHPLLTKGWNSLRSYYGMEDEHFEIEIAYYGQNLFTIKKGQNIVDTSIIPNFHSRSTTLDQTLYFDHTITSKSFLVFNADMSKYIDKNDFNCLVLCGKKGKKIDANIESDYLELPSCYIEDEWKTFCTRNKFKIGDRVRIKFASVNQSHMVHIFKIIL</sequence>
<dbReference type="EMBL" id="CASHSV030000044">
    <property type="protein sequence ID" value="CAJ2644773.1"/>
    <property type="molecule type" value="Genomic_DNA"/>
</dbReference>
<name>A0ACB0JLB4_TRIPR</name>